<dbReference type="InterPro" id="IPR012340">
    <property type="entry name" value="NA-bd_OB-fold"/>
</dbReference>
<feature type="non-terminal residue" evidence="1">
    <location>
        <position position="173"/>
    </location>
</feature>
<organism evidence="1">
    <name type="scientific">marine sediment metagenome</name>
    <dbReference type="NCBI Taxonomy" id="412755"/>
    <lineage>
        <taxon>unclassified sequences</taxon>
        <taxon>metagenomes</taxon>
        <taxon>ecological metagenomes</taxon>
    </lineage>
</organism>
<evidence type="ECO:0000313" key="1">
    <source>
        <dbReference type="EMBL" id="GAJ22081.1"/>
    </source>
</evidence>
<protein>
    <recommendedName>
        <fullName evidence="2">OB domain-containing protein</fullName>
    </recommendedName>
</protein>
<reference evidence="1" key="1">
    <citation type="journal article" date="2014" name="Front. Microbiol.">
        <title>High frequency of phylogenetically diverse reductive dehalogenase-homologous genes in deep subseafloor sedimentary metagenomes.</title>
        <authorList>
            <person name="Kawai M."/>
            <person name="Futagami T."/>
            <person name="Toyoda A."/>
            <person name="Takaki Y."/>
            <person name="Nishi S."/>
            <person name="Hori S."/>
            <person name="Arai W."/>
            <person name="Tsubouchi T."/>
            <person name="Morono Y."/>
            <person name="Uchiyama I."/>
            <person name="Ito T."/>
            <person name="Fujiyama A."/>
            <person name="Inagaki F."/>
            <person name="Takami H."/>
        </authorList>
    </citation>
    <scope>NUCLEOTIDE SEQUENCE</scope>
    <source>
        <strain evidence="1">Expedition CK06-06</strain>
    </source>
</reference>
<dbReference type="EMBL" id="BARW01038339">
    <property type="protein sequence ID" value="GAJ22081.1"/>
    <property type="molecule type" value="Genomic_DNA"/>
</dbReference>
<accession>X1VVK9</accession>
<proteinExistence type="predicted"/>
<evidence type="ECO:0008006" key="2">
    <source>
        <dbReference type="Google" id="ProtNLM"/>
    </source>
</evidence>
<feature type="non-terminal residue" evidence="1">
    <location>
        <position position="1"/>
    </location>
</feature>
<dbReference type="Gene3D" id="2.40.50.140">
    <property type="entry name" value="Nucleic acid-binding proteins"/>
    <property type="match status" value="1"/>
</dbReference>
<dbReference type="AlphaFoldDB" id="X1VVK9"/>
<comment type="caution">
    <text evidence="1">The sequence shown here is derived from an EMBL/GenBank/DDBJ whole genome shotgun (WGS) entry which is preliminary data.</text>
</comment>
<name>X1VVK9_9ZZZZ</name>
<sequence>EGSTLALKVPNQNKPFLLIKKIDTLIQDKVYAELGINLEVIFKELEASKEERMTYHEEKEALENKIIKEQMIKVHETYKDNSPKEKKTSNTPDHILIGKGITGNKTTIKDINEESGEVILIGDVLVCESRAIKGDRYILSFDITDYTNSITVKSFIKKDLFEERISGTVKKGC</sequence>
<gene>
    <name evidence="1" type="ORF">S12H4_58878</name>
</gene>